<gene>
    <name evidence="3" type="ORF">BXY57_0436</name>
</gene>
<name>A0A2M9CSP1_9BACT</name>
<sequence length="220" mass="25253">MIFRFAPILCAAWIFTTFSHSDPVQIVCFGDSITHGAEVDGHSWVWMLQQQHGNDQLQFINAGRNGRKTSDRQELLPVLQQYPHAQLYLIFLGVNDLKNATPQNVDSCVLNMQWMIAQIRRINPHAHVVILSPCNINLQTMSAINQQKQYNTRTQEALFKLEKRYHQLAKSMHTGFVSLLHVVSPENYADGLHPNLAGQQQIADAVWKYLIKHFPKIFHT</sequence>
<reference evidence="3 4" key="1">
    <citation type="submission" date="2017-11" db="EMBL/GenBank/DDBJ databases">
        <title>Genomic Encyclopedia of Archaeal and Bacterial Type Strains, Phase II (KMG-II): From Individual Species to Whole Genera.</title>
        <authorList>
            <person name="Goeker M."/>
        </authorList>
    </citation>
    <scope>NUCLEOTIDE SEQUENCE [LARGE SCALE GENOMIC DNA]</scope>
    <source>
        <strain evidence="3 4">DSM 27268</strain>
    </source>
</reference>
<dbReference type="InterPro" id="IPR051532">
    <property type="entry name" value="Ester_Hydrolysis_Enzymes"/>
</dbReference>
<evidence type="ECO:0000313" key="3">
    <source>
        <dbReference type="EMBL" id="PJJ74871.1"/>
    </source>
</evidence>
<dbReference type="Proteomes" id="UP000230000">
    <property type="component" value="Unassembled WGS sequence"/>
</dbReference>
<dbReference type="SUPFAM" id="SSF52266">
    <property type="entry name" value="SGNH hydrolase"/>
    <property type="match status" value="1"/>
</dbReference>
<dbReference type="EMBL" id="PGFG01000001">
    <property type="protein sequence ID" value="PJJ74871.1"/>
    <property type="molecule type" value="Genomic_DNA"/>
</dbReference>
<dbReference type="Pfam" id="PF13472">
    <property type="entry name" value="Lipase_GDSL_2"/>
    <property type="match status" value="1"/>
</dbReference>
<comment type="caution">
    <text evidence="3">The sequence shown here is derived from an EMBL/GenBank/DDBJ whole genome shotgun (WGS) entry which is preliminary data.</text>
</comment>
<feature type="chain" id="PRO_5014831917" evidence="1">
    <location>
        <begin position="22"/>
        <end position="220"/>
    </location>
</feature>
<evidence type="ECO:0000259" key="2">
    <source>
        <dbReference type="Pfam" id="PF13472"/>
    </source>
</evidence>
<proteinExistence type="predicted"/>
<evidence type="ECO:0000256" key="1">
    <source>
        <dbReference type="SAM" id="SignalP"/>
    </source>
</evidence>
<feature type="domain" description="SGNH hydrolase-type esterase" evidence="2">
    <location>
        <begin position="28"/>
        <end position="200"/>
    </location>
</feature>
<dbReference type="CDD" id="cd00229">
    <property type="entry name" value="SGNH_hydrolase"/>
    <property type="match status" value="1"/>
</dbReference>
<dbReference type="InterPro" id="IPR013830">
    <property type="entry name" value="SGNH_hydro"/>
</dbReference>
<dbReference type="GO" id="GO:0016788">
    <property type="term" value="F:hydrolase activity, acting on ester bonds"/>
    <property type="evidence" value="ECO:0007669"/>
    <property type="project" value="UniProtKB-ARBA"/>
</dbReference>
<organism evidence="3 4">
    <name type="scientific">Thermoflavifilum aggregans</name>
    <dbReference type="NCBI Taxonomy" id="454188"/>
    <lineage>
        <taxon>Bacteria</taxon>
        <taxon>Pseudomonadati</taxon>
        <taxon>Bacteroidota</taxon>
        <taxon>Chitinophagia</taxon>
        <taxon>Chitinophagales</taxon>
        <taxon>Chitinophagaceae</taxon>
        <taxon>Thermoflavifilum</taxon>
    </lineage>
</organism>
<dbReference type="Gene3D" id="3.40.50.1110">
    <property type="entry name" value="SGNH hydrolase"/>
    <property type="match status" value="1"/>
</dbReference>
<accession>A0A2M9CSP1</accession>
<keyword evidence="4" id="KW-1185">Reference proteome</keyword>
<dbReference type="InterPro" id="IPR036514">
    <property type="entry name" value="SGNH_hydro_sf"/>
</dbReference>
<protein>
    <submittedName>
        <fullName evidence="3">Lysophospholipase L1-like esterase</fullName>
    </submittedName>
</protein>
<feature type="signal peptide" evidence="1">
    <location>
        <begin position="1"/>
        <end position="21"/>
    </location>
</feature>
<evidence type="ECO:0000313" key="4">
    <source>
        <dbReference type="Proteomes" id="UP000230000"/>
    </source>
</evidence>
<keyword evidence="1" id="KW-0732">Signal</keyword>
<dbReference type="AlphaFoldDB" id="A0A2M9CSP1"/>
<dbReference type="RefSeq" id="WP_100313553.1">
    <property type="nucleotide sequence ID" value="NZ_PGFG01000001.1"/>
</dbReference>
<dbReference type="OrthoDB" id="9786188at2"/>
<dbReference type="PANTHER" id="PTHR30383">
    <property type="entry name" value="THIOESTERASE 1/PROTEASE 1/LYSOPHOSPHOLIPASE L1"/>
    <property type="match status" value="1"/>
</dbReference>